<evidence type="ECO:0000313" key="2">
    <source>
        <dbReference type="EMBL" id="KXA04236.1"/>
    </source>
</evidence>
<organism evidence="2 3">
    <name type="scientific">Clostridium perfringens</name>
    <dbReference type="NCBI Taxonomy" id="1502"/>
    <lineage>
        <taxon>Bacteria</taxon>
        <taxon>Bacillati</taxon>
        <taxon>Bacillota</taxon>
        <taxon>Clostridia</taxon>
        <taxon>Eubacteriales</taxon>
        <taxon>Clostridiaceae</taxon>
        <taxon>Clostridium</taxon>
    </lineage>
</organism>
<gene>
    <name evidence="2" type="ORF">HMPREF3222_03206</name>
</gene>
<dbReference type="PROSITE" id="PS50943">
    <property type="entry name" value="HTH_CROC1"/>
    <property type="match status" value="1"/>
</dbReference>
<evidence type="ECO:0000313" key="3">
    <source>
        <dbReference type="Proteomes" id="UP000070646"/>
    </source>
</evidence>
<dbReference type="PATRIC" id="fig|1502.174.peg.3240"/>
<accession>A0A133MJJ2</accession>
<protein>
    <submittedName>
        <fullName evidence="2">DNA-binding helix-turn-helix protein</fullName>
    </submittedName>
</protein>
<dbReference type="CDD" id="cd00093">
    <property type="entry name" value="HTH_XRE"/>
    <property type="match status" value="1"/>
</dbReference>
<dbReference type="EMBL" id="LRPU01000233">
    <property type="protein sequence ID" value="KXA04236.1"/>
    <property type="molecule type" value="Genomic_DNA"/>
</dbReference>
<dbReference type="SMART" id="SM00530">
    <property type="entry name" value="HTH_XRE"/>
    <property type="match status" value="1"/>
</dbReference>
<dbReference type="RefSeq" id="WP_060796972.1">
    <property type="nucleotide sequence ID" value="NZ_KQ956344.1"/>
</dbReference>
<dbReference type="Gene3D" id="1.10.260.40">
    <property type="entry name" value="lambda repressor-like DNA-binding domains"/>
    <property type="match status" value="1"/>
</dbReference>
<proteinExistence type="predicted"/>
<dbReference type="AlphaFoldDB" id="A0A133MJJ2"/>
<name>A0A133MJJ2_CLOPF</name>
<dbReference type="Pfam" id="PF01381">
    <property type="entry name" value="HTH_3"/>
    <property type="match status" value="1"/>
</dbReference>
<dbReference type="SUPFAM" id="SSF47413">
    <property type="entry name" value="lambda repressor-like DNA-binding domains"/>
    <property type="match status" value="1"/>
</dbReference>
<evidence type="ECO:0000259" key="1">
    <source>
        <dbReference type="PROSITE" id="PS50943"/>
    </source>
</evidence>
<dbReference type="InterPro" id="IPR010982">
    <property type="entry name" value="Lambda_DNA-bd_dom_sf"/>
</dbReference>
<dbReference type="GO" id="GO:0003677">
    <property type="term" value="F:DNA binding"/>
    <property type="evidence" value="ECO:0007669"/>
    <property type="project" value="UniProtKB-KW"/>
</dbReference>
<dbReference type="Proteomes" id="UP000070646">
    <property type="component" value="Unassembled WGS sequence"/>
</dbReference>
<dbReference type="InterPro" id="IPR001387">
    <property type="entry name" value="Cro/C1-type_HTH"/>
</dbReference>
<sequence length="86" mass="10088">MNKKTTINNILSSKELSVIDILPNETIGDKIKKLRISTGLNYNDFAKKARVGTMTIYRWETDERNPSEDYLKQLIKNFNLDENYFL</sequence>
<comment type="caution">
    <text evidence="2">The sequence shown here is derived from an EMBL/GenBank/DDBJ whole genome shotgun (WGS) entry which is preliminary data.</text>
</comment>
<reference evidence="2 3" key="1">
    <citation type="submission" date="2016-01" db="EMBL/GenBank/DDBJ databases">
        <authorList>
            <person name="Oliw E.H."/>
        </authorList>
    </citation>
    <scope>NUCLEOTIDE SEQUENCE [LARGE SCALE GENOMIC DNA]</scope>
    <source>
        <strain evidence="2 3">MJR7757A</strain>
    </source>
</reference>
<feature type="domain" description="HTH cro/C1-type" evidence="1">
    <location>
        <begin position="31"/>
        <end position="85"/>
    </location>
</feature>
<keyword evidence="2" id="KW-0238">DNA-binding</keyword>